<dbReference type="RefSeq" id="XP_040791232.1">
    <property type="nucleotide sequence ID" value="XM_040927526.1"/>
</dbReference>
<organism evidence="2 3">
    <name type="scientific">Cucurbitaria berberidis CBS 394.84</name>
    <dbReference type="NCBI Taxonomy" id="1168544"/>
    <lineage>
        <taxon>Eukaryota</taxon>
        <taxon>Fungi</taxon>
        <taxon>Dikarya</taxon>
        <taxon>Ascomycota</taxon>
        <taxon>Pezizomycotina</taxon>
        <taxon>Dothideomycetes</taxon>
        <taxon>Pleosporomycetidae</taxon>
        <taxon>Pleosporales</taxon>
        <taxon>Pleosporineae</taxon>
        <taxon>Cucurbitariaceae</taxon>
        <taxon>Cucurbitaria</taxon>
    </lineage>
</organism>
<dbReference type="InterPro" id="IPR045518">
    <property type="entry name" value="2EXR"/>
</dbReference>
<name>A0A9P4GNH5_9PLEO</name>
<feature type="non-terminal residue" evidence="2">
    <location>
        <position position="202"/>
    </location>
</feature>
<dbReference type="EMBL" id="ML976615">
    <property type="protein sequence ID" value="KAF1848669.1"/>
    <property type="molecule type" value="Genomic_DNA"/>
</dbReference>
<proteinExistence type="predicted"/>
<dbReference type="Pfam" id="PF20150">
    <property type="entry name" value="2EXR"/>
    <property type="match status" value="1"/>
</dbReference>
<keyword evidence="3" id="KW-1185">Reference proteome</keyword>
<dbReference type="OrthoDB" id="3473305at2759"/>
<dbReference type="PANTHER" id="PTHR35910">
    <property type="entry name" value="2EXR DOMAIN-CONTAINING PROTEIN"/>
    <property type="match status" value="1"/>
</dbReference>
<feature type="domain" description="2EXR" evidence="1">
    <location>
        <begin position="7"/>
        <end position="89"/>
    </location>
</feature>
<reference evidence="2" key="1">
    <citation type="submission" date="2020-01" db="EMBL/GenBank/DDBJ databases">
        <authorList>
            <consortium name="DOE Joint Genome Institute"/>
            <person name="Haridas S."/>
            <person name="Albert R."/>
            <person name="Binder M."/>
            <person name="Bloem J."/>
            <person name="Labutti K."/>
            <person name="Salamov A."/>
            <person name="Andreopoulos B."/>
            <person name="Baker S.E."/>
            <person name="Barry K."/>
            <person name="Bills G."/>
            <person name="Bluhm B.H."/>
            <person name="Cannon C."/>
            <person name="Castanera R."/>
            <person name="Culley D.E."/>
            <person name="Daum C."/>
            <person name="Ezra D."/>
            <person name="Gonzalez J.B."/>
            <person name="Henrissat B."/>
            <person name="Kuo A."/>
            <person name="Liang C."/>
            <person name="Lipzen A."/>
            <person name="Lutzoni F."/>
            <person name="Magnuson J."/>
            <person name="Mondo S."/>
            <person name="Nolan M."/>
            <person name="Ohm R."/>
            <person name="Pangilinan J."/>
            <person name="Park H.-J."/>
            <person name="Ramirez L."/>
            <person name="Alfaro M."/>
            <person name="Sun H."/>
            <person name="Tritt A."/>
            <person name="Yoshinaga Y."/>
            <person name="Zwiers L.-H."/>
            <person name="Turgeon B.G."/>
            <person name="Goodwin S.B."/>
            <person name="Spatafora J.W."/>
            <person name="Crous P.W."/>
            <person name="Grigoriev I.V."/>
        </authorList>
    </citation>
    <scope>NUCLEOTIDE SEQUENCE</scope>
    <source>
        <strain evidence="2">CBS 394.84</strain>
    </source>
</reference>
<evidence type="ECO:0000313" key="3">
    <source>
        <dbReference type="Proteomes" id="UP000800039"/>
    </source>
</evidence>
<comment type="caution">
    <text evidence="2">The sequence shown here is derived from an EMBL/GenBank/DDBJ whole genome shotgun (WGS) entry which is preliminary data.</text>
</comment>
<dbReference type="Proteomes" id="UP000800039">
    <property type="component" value="Unassembled WGS sequence"/>
</dbReference>
<dbReference type="AlphaFoldDB" id="A0A9P4GNH5"/>
<evidence type="ECO:0000259" key="1">
    <source>
        <dbReference type="Pfam" id="PF20150"/>
    </source>
</evidence>
<protein>
    <recommendedName>
        <fullName evidence="1">2EXR domain-containing protein</fullName>
    </recommendedName>
</protein>
<dbReference type="PANTHER" id="PTHR35910:SF1">
    <property type="entry name" value="2EXR DOMAIN-CONTAINING PROTEIN"/>
    <property type="match status" value="1"/>
</dbReference>
<sequence>MSPTNTFHPFSRLPAELRDSIFNFSMPSTTTIHISEAEFEVTQISSPPSLLTTSHEAREAALKWELKKYPIWTVDDWQDIYLSPSSDTILELVIEPSKSHTLNITWTELHEILHDALTEAKRLHIVCSEPERLARLFMLPEGEIVSVGESCVEKGLFGSEVISSDRNVRQSLQGEDDVRVWSMVDEEVSDGFGPEARVFTTK</sequence>
<accession>A0A9P4GNH5</accession>
<evidence type="ECO:0000313" key="2">
    <source>
        <dbReference type="EMBL" id="KAF1848669.1"/>
    </source>
</evidence>
<dbReference type="GeneID" id="63844779"/>
<gene>
    <name evidence="2" type="ORF">K460DRAFT_267561</name>
</gene>